<evidence type="ECO:0000256" key="1">
    <source>
        <dbReference type="SAM" id="Phobius"/>
    </source>
</evidence>
<dbReference type="AlphaFoldDB" id="H5UTG5"/>
<feature type="transmembrane region" description="Helical" evidence="1">
    <location>
        <begin position="107"/>
        <end position="127"/>
    </location>
</feature>
<dbReference type="InterPro" id="IPR021414">
    <property type="entry name" value="DUF3054"/>
</dbReference>
<comment type="caution">
    <text evidence="2">The sequence shown here is derived from an EMBL/GenBank/DDBJ whole genome shotgun (WGS) entry which is preliminary data.</text>
</comment>
<feature type="transmembrane region" description="Helical" evidence="1">
    <location>
        <begin position="23"/>
        <end position="43"/>
    </location>
</feature>
<dbReference type="eggNOG" id="ENOG503310N">
    <property type="taxonomic scope" value="Bacteria"/>
</dbReference>
<accession>H5UTG5</accession>
<name>H5UTG5_9MICO</name>
<dbReference type="RefSeq" id="WP_009482921.1">
    <property type="nucleotide sequence ID" value="NZ_BAFE01000073.1"/>
</dbReference>
<keyword evidence="1" id="KW-1133">Transmembrane helix</keyword>
<feature type="transmembrane region" description="Helical" evidence="1">
    <location>
        <begin position="84"/>
        <end position="101"/>
    </location>
</feature>
<evidence type="ECO:0000313" key="3">
    <source>
        <dbReference type="Proteomes" id="UP000004367"/>
    </source>
</evidence>
<sequence length="139" mass="14603">MTTPATHTDPEDVPVVVVTMNPFVAAALDLVLVVVFAALGRAAHGEAWTGALSTAWPFLFGCGLGWAIWWGLRRVAPLTVPAGVVVWLTTIAGGMAVRAVLGQGTHWSFVVVSLLATAIFLLGWRAIAAMRAKKAARTA</sequence>
<dbReference type="EMBL" id="BAFE01000073">
    <property type="protein sequence ID" value="GAB49023.1"/>
    <property type="molecule type" value="Genomic_DNA"/>
</dbReference>
<organism evidence="2 3">
    <name type="scientific">Mobilicoccus pelagius NBRC 104925</name>
    <dbReference type="NCBI Taxonomy" id="1089455"/>
    <lineage>
        <taxon>Bacteria</taxon>
        <taxon>Bacillati</taxon>
        <taxon>Actinomycetota</taxon>
        <taxon>Actinomycetes</taxon>
        <taxon>Micrococcales</taxon>
        <taxon>Dermatophilaceae</taxon>
        <taxon>Mobilicoccus</taxon>
    </lineage>
</organism>
<dbReference type="Proteomes" id="UP000004367">
    <property type="component" value="Unassembled WGS sequence"/>
</dbReference>
<reference evidence="2 3" key="1">
    <citation type="submission" date="2012-02" db="EMBL/GenBank/DDBJ databases">
        <title>Whole genome shotgun sequence of Mobilicoccus pelagius NBRC 104925.</title>
        <authorList>
            <person name="Yoshida Y."/>
            <person name="Hosoyama A."/>
            <person name="Tsuchikane K."/>
            <person name="Katsumata H."/>
            <person name="Yamazaki S."/>
            <person name="Fujita N."/>
        </authorList>
    </citation>
    <scope>NUCLEOTIDE SEQUENCE [LARGE SCALE GENOMIC DNA]</scope>
    <source>
        <strain evidence="2 3">NBRC 104925</strain>
    </source>
</reference>
<evidence type="ECO:0000313" key="2">
    <source>
        <dbReference type="EMBL" id="GAB49023.1"/>
    </source>
</evidence>
<evidence type="ECO:0008006" key="4">
    <source>
        <dbReference type="Google" id="ProtNLM"/>
    </source>
</evidence>
<dbReference type="Pfam" id="PF11255">
    <property type="entry name" value="DUF3054"/>
    <property type="match status" value="1"/>
</dbReference>
<proteinExistence type="predicted"/>
<feature type="transmembrane region" description="Helical" evidence="1">
    <location>
        <begin position="55"/>
        <end position="72"/>
    </location>
</feature>
<keyword evidence="3" id="KW-1185">Reference proteome</keyword>
<gene>
    <name evidence="2" type="ORF">MOPEL_096_00300</name>
</gene>
<dbReference type="STRING" id="1089455.MOPEL_096_00300"/>
<protein>
    <recommendedName>
        <fullName evidence="4">DUF3054 domain-containing protein</fullName>
    </recommendedName>
</protein>
<keyword evidence="1" id="KW-0812">Transmembrane</keyword>
<keyword evidence="1" id="KW-0472">Membrane</keyword>